<dbReference type="InterPro" id="IPR003864">
    <property type="entry name" value="CSC1/OSCA1-like_7TM"/>
</dbReference>
<dbReference type="EMBL" id="BRYB01000564">
    <property type="protein sequence ID" value="GMI32918.1"/>
    <property type="molecule type" value="Genomic_DNA"/>
</dbReference>
<comment type="similarity">
    <text evidence="2">Belongs to the CSC1 (TC 1.A.17) family.</text>
</comment>
<keyword evidence="3" id="KW-0813">Transport</keyword>
<proteinExistence type="inferred from homology"/>
<organism evidence="12 13">
    <name type="scientific">Tetraparma gracilis</name>
    <dbReference type="NCBI Taxonomy" id="2962635"/>
    <lineage>
        <taxon>Eukaryota</taxon>
        <taxon>Sar</taxon>
        <taxon>Stramenopiles</taxon>
        <taxon>Ochrophyta</taxon>
        <taxon>Bolidophyceae</taxon>
        <taxon>Parmales</taxon>
        <taxon>Triparmaceae</taxon>
        <taxon>Tetraparma</taxon>
    </lineage>
</organism>
<evidence type="ECO:0000256" key="4">
    <source>
        <dbReference type="ARBA" id="ARBA00022692"/>
    </source>
</evidence>
<keyword evidence="6 8" id="KW-0472">Membrane</keyword>
<dbReference type="Pfam" id="PF02714">
    <property type="entry name" value="RSN1_7TM"/>
    <property type="match status" value="1"/>
</dbReference>
<reference evidence="12 13" key="1">
    <citation type="journal article" date="2023" name="Commun. Biol.">
        <title>Genome analysis of Parmales, the sister group of diatoms, reveals the evolutionary specialization of diatoms from phago-mixotrophs to photoautotrophs.</title>
        <authorList>
            <person name="Ban H."/>
            <person name="Sato S."/>
            <person name="Yoshikawa S."/>
            <person name="Yamada K."/>
            <person name="Nakamura Y."/>
            <person name="Ichinomiya M."/>
            <person name="Sato N."/>
            <person name="Blanc-Mathieu R."/>
            <person name="Endo H."/>
            <person name="Kuwata A."/>
            <person name="Ogata H."/>
        </authorList>
    </citation>
    <scope>NUCLEOTIDE SEQUENCE [LARGE SCALE GENOMIC DNA]</scope>
</reference>
<feature type="compositionally biased region" description="Basic and acidic residues" evidence="7">
    <location>
        <begin position="463"/>
        <end position="477"/>
    </location>
</feature>
<evidence type="ECO:0000313" key="12">
    <source>
        <dbReference type="EMBL" id="GMI32918.1"/>
    </source>
</evidence>
<feature type="compositionally biased region" description="Low complexity" evidence="7">
    <location>
        <begin position="444"/>
        <end position="453"/>
    </location>
</feature>
<feature type="transmembrane region" description="Helical" evidence="8">
    <location>
        <begin position="159"/>
        <end position="179"/>
    </location>
</feature>
<evidence type="ECO:0000313" key="13">
    <source>
        <dbReference type="Proteomes" id="UP001165060"/>
    </source>
</evidence>
<gene>
    <name evidence="12" type="ORF">TeGR_g10201</name>
</gene>
<evidence type="ECO:0000256" key="5">
    <source>
        <dbReference type="ARBA" id="ARBA00022989"/>
    </source>
</evidence>
<protein>
    <recommendedName>
        <fullName evidence="14">DUF221-domain-containing protein</fullName>
    </recommendedName>
</protein>
<feature type="domain" description="CSC1/OSCA1-like cytosolic" evidence="11">
    <location>
        <begin position="251"/>
        <end position="325"/>
    </location>
</feature>
<evidence type="ECO:0000256" key="1">
    <source>
        <dbReference type="ARBA" id="ARBA00004141"/>
    </source>
</evidence>
<feature type="transmembrane region" description="Helical" evidence="8">
    <location>
        <begin position="746"/>
        <end position="771"/>
    </location>
</feature>
<evidence type="ECO:0000259" key="10">
    <source>
        <dbReference type="Pfam" id="PF13967"/>
    </source>
</evidence>
<dbReference type="PANTHER" id="PTHR13018:SF139">
    <property type="entry name" value="PHOSPHATE METABOLISM PROTEIN 7"/>
    <property type="match status" value="1"/>
</dbReference>
<feature type="domain" description="CSC1/OSCA1-like 7TM region" evidence="9">
    <location>
        <begin position="539"/>
        <end position="818"/>
    </location>
</feature>
<feature type="transmembrane region" description="Helical" evidence="8">
    <location>
        <begin position="679"/>
        <end position="700"/>
    </location>
</feature>
<keyword evidence="4 8" id="KW-0812">Transmembrane</keyword>
<evidence type="ECO:0000259" key="9">
    <source>
        <dbReference type="Pfam" id="PF02714"/>
    </source>
</evidence>
<comment type="subcellular location">
    <subcellularLocation>
        <location evidence="1">Membrane</location>
        <topology evidence="1">Multi-pass membrane protein</topology>
    </subcellularLocation>
</comment>
<feature type="transmembrane region" description="Helical" evidence="8">
    <location>
        <begin position="823"/>
        <end position="841"/>
    </location>
</feature>
<dbReference type="InterPro" id="IPR027815">
    <property type="entry name" value="CSC1/OSCA1-like_cyt"/>
</dbReference>
<feature type="transmembrane region" description="Helical" evidence="8">
    <location>
        <begin position="633"/>
        <end position="659"/>
    </location>
</feature>
<evidence type="ECO:0000256" key="3">
    <source>
        <dbReference type="ARBA" id="ARBA00022448"/>
    </source>
</evidence>
<dbReference type="Proteomes" id="UP001165060">
    <property type="component" value="Unassembled WGS sequence"/>
</dbReference>
<evidence type="ECO:0000259" key="11">
    <source>
        <dbReference type="Pfam" id="PF14703"/>
    </source>
</evidence>
<keyword evidence="5 8" id="KW-1133">Transmembrane helix</keyword>
<name>A0ABQ6MUV7_9STRA</name>
<sequence>MTSTLAFAAAAVDEFRSRSLLSLGTLLAPLIARLPVPEHSTQALGGRRLTDWPSYLTNTTGDTQLSKSLTFLTFLLLIATIALILCVFLSCFYQTSITSPLFSQVRRTRLPFLTPPPPPNKSPLGWIKVCFYLSDNEIISKVGYDALIFLRFHRMAARILLQISVYSFLVLLPTNYFGYEHNNDEFGEAVVYSDFSRFTTANIAEGSPMFWLHLVAVYLLTFIVIRELLAEYTENNAIHHRFLMSKDLHLRTVLVTDIPRDMRSEAMLHDYFDRVYKDKVVGIKLCQRLTRLDSLLKSRMAVLVQIERLNMSALKSTVEPEGTKKRRSKKKDLSIMCQRVWSGYFDSLRHRILGRDRVQVDAKRAALSNDLATWNNRVGIELTRRSEVMFQLDQLRSKMPDPMDIAVDVLSPTKSPSLPIPNFVAKTWRSRTTGDGLGSCKTFSPRSRPASARDSLISAERNNVSERQGKKGSDSQRDTLLSEVYDKAFITFKTFLSASVAVQSMHGTNTSMMKVSAAPEPRGVMWNNIHLSSHERGTRSLVANVFVYLLIACYAVPITLLSLLVSSNALMSLSPTIAKLSISSRLFSSLIASIQPICIVLLQQILPPLFNGIGILEGNLGWAQVQIHSFRRYYLFLVINILLVTTIAGSVFETASLIAENPGKVFQLLGYSLPRTSSFFCYYIGIKIAAGLSFEMVRFVPILQNLLRYAFCPLTTQRDKRQVKVGCRPIDDPGMMLMAKIFPQDMLVVTIAIVYSIISPLVLIPCIFYVVFSRVVWTHQFCFVYVSEYETGGAFWAVVFRRSIFALQLAQATILGQFMLKGAWKQTYCLAVLMVWTYFFMKKKRAKFDVTSGSLPLEIAVILDKEEEEDREEGGGGVDEDFVRNAYTQPSLRAPPTAVPEAPFGSAGDLPSSTLLNEVSVVPGISPESFKRMDEEWAKGIAREADFKNTALIAAGVRGGGLTVPTEYGGGEKREEHKLLYL</sequence>
<dbReference type="InterPro" id="IPR032880">
    <property type="entry name" value="CSC1/OSCA1-like_N"/>
</dbReference>
<feature type="transmembrane region" description="Helical" evidence="8">
    <location>
        <begin position="210"/>
        <end position="229"/>
    </location>
</feature>
<keyword evidence="13" id="KW-1185">Reference proteome</keyword>
<dbReference type="PANTHER" id="PTHR13018">
    <property type="entry name" value="PROBABLE MEMBRANE PROTEIN DUF221-RELATED"/>
    <property type="match status" value="1"/>
</dbReference>
<evidence type="ECO:0000256" key="7">
    <source>
        <dbReference type="SAM" id="MobiDB-lite"/>
    </source>
</evidence>
<feature type="region of interest" description="Disordered" evidence="7">
    <location>
        <begin position="433"/>
        <end position="477"/>
    </location>
</feature>
<feature type="transmembrane region" description="Helical" evidence="8">
    <location>
        <begin position="586"/>
        <end position="606"/>
    </location>
</feature>
<feature type="transmembrane region" description="Helical" evidence="8">
    <location>
        <begin position="71"/>
        <end position="93"/>
    </location>
</feature>
<feature type="transmembrane region" description="Helical" evidence="8">
    <location>
        <begin position="541"/>
        <end position="566"/>
    </location>
</feature>
<dbReference type="InterPro" id="IPR045122">
    <property type="entry name" value="Csc1-like"/>
</dbReference>
<evidence type="ECO:0000256" key="2">
    <source>
        <dbReference type="ARBA" id="ARBA00007779"/>
    </source>
</evidence>
<accession>A0ABQ6MUV7</accession>
<evidence type="ECO:0008006" key="14">
    <source>
        <dbReference type="Google" id="ProtNLM"/>
    </source>
</evidence>
<dbReference type="Pfam" id="PF13967">
    <property type="entry name" value="RSN1_TM"/>
    <property type="match status" value="1"/>
</dbReference>
<comment type="caution">
    <text evidence="12">The sequence shown here is derived from an EMBL/GenBank/DDBJ whole genome shotgun (WGS) entry which is preliminary data.</text>
</comment>
<evidence type="ECO:0000256" key="8">
    <source>
        <dbReference type="SAM" id="Phobius"/>
    </source>
</evidence>
<evidence type="ECO:0000256" key="6">
    <source>
        <dbReference type="ARBA" id="ARBA00023136"/>
    </source>
</evidence>
<feature type="domain" description="CSC1/OSCA1-like N-terminal transmembrane" evidence="10">
    <location>
        <begin position="78"/>
        <end position="228"/>
    </location>
</feature>
<dbReference type="Pfam" id="PF14703">
    <property type="entry name" value="PHM7_cyt"/>
    <property type="match status" value="1"/>
</dbReference>